<dbReference type="Gene3D" id="3.30.9.10">
    <property type="entry name" value="D-Amino Acid Oxidase, subunit A, domain 2"/>
    <property type="match status" value="1"/>
</dbReference>
<accession>A0A1G9AM90</accession>
<dbReference type="InterPro" id="IPR006076">
    <property type="entry name" value="FAD-dep_OxRdtase"/>
</dbReference>
<organism evidence="7 8">
    <name type="scientific">Ferrimonas sediminum</name>
    <dbReference type="NCBI Taxonomy" id="718193"/>
    <lineage>
        <taxon>Bacteria</taxon>
        <taxon>Pseudomonadati</taxon>
        <taxon>Pseudomonadota</taxon>
        <taxon>Gammaproteobacteria</taxon>
        <taxon>Alteromonadales</taxon>
        <taxon>Ferrimonadaceae</taxon>
        <taxon>Ferrimonas</taxon>
    </lineage>
</organism>
<name>A0A1G9AM90_9GAMM</name>
<dbReference type="Gene3D" id="3.50.50.60">
    <property type="entry name" value="FAD/NAD(P)-binding domain"/>
    <property type="match status" value="1"/>
</dbReference>
<evidence type="ECO:0000259" key="6">
    <source>
        <dbReference type="Pfam" id="PF01266"/>
    </source>
</evidence>
<dbReference type="EMBL" id="FNEM01000024">
    <property type="protein sequence ID" value="SDK28418.1"/>
    <property type="molecule type" value="Genomic_DNA"/>
</dbReference>
<proteinExistence type="inferred from homology"/>
<keyword evidence="2" id="KW-0285">Flavoprotein</keyword>
<dbReference type="Pfam" id="PF01266">
    <property type="entry name" value="DAO"/>
    <property type="match status" value="1"/>
</dbReference>
<reference evidence="8" key="1">
    <citation type="submission" date="2016-10" db="EMBL/GenBank/DDBJ databases">
        <authorList>
            <person name="Varghese N."/>
            <person name="Submissions S."/>
        </authorList>
    </citation>
    <scope>NUCLEOTIDE SEQUENCE [LARGE SCALE GENOMIC DNA]</scope>
    <source>
        <strain evidence="8">DSM 23317</strain>
    </source>
</reference>
<comment type="similarity">
    <text evidence="5">Belongs to the L2HGDH family.</text>
</comment>
<dbReference type="OrthoDB" id="9801699at2"/>
<dbReference type="AlphaFoldDB" id="A0A1G9AM90"/>
<dbReference type="InterPro" id="IPR036188">
    <property type="entry name" value="FAD/NAD-bd_sf"/>
</dbReference>
<evidence type="ECO:0000256" key="1">
    <source>
        <dbReference type="ARBA" id="ARBA00001974"/>
    </source>
</evidence>
<gene>
    <name evidence="7" type="ORF">SAMN04488540_12426</name>
</gene>
<keyword evidence="3" id="KW-0274">FAD</keyword>
<feature type="domain" description="FAD dependent oxidoreductase" evidence="6">
    <location>
        <begin position="5"/>
        <end position="359"/>
    </location>
</feature>
<sequence length="366" mass="39309">MERLDTLVVGAGVVGLAIARQLSMAGREVTIIEQEGAIGTGISSRNSEVIHAGLYNPNRWLKTTLCVRGRHLLYHYLEQRGLPHRRCGKLVVATDAQQLPQLLALFDQGQANGVTDLRLLNADQARELEPALRCHGALLSPSTGILDAHQLMLALLADAEAAGCDLALKQGMASARALETGFEVTLSDGYRIHCETLVLATGLNSISALRRITGIRQPRVQPAFAKGNYYRLTAASPFQRLIYPLPEPGGLGIHLTLDLDGHARFGPNVEWCQLPHSMRATPGLATPFCESIRRYWPDADAALLQPDYAGIRPKLCGPGEAAHDFAFWGPDQLGGANMVALGGIESPGLTSALAIAEHVQTLLTGS</sequence>
<dbReference type="Proteomes" id="UP000199527">
    <property type="component" value="Unassembled WGS sequence"/>
</dbReference>
<dbReference type="GO" id="GO:0047545">
    <property type="term" value="F:(S)-2-hydroxyglutarate dehydrogenase activity"/>
    <property type="evidence" value="ECO:0007669"/>
    <property type="project" value="TreeGrafter"/>
</dbReference>
<dbReference type="PANTHER" id="PTHR43104:SF4">
    <property type="entry name" value="L-2-HYDROXYGLUTARATE DEHYDROGENASE, MITOCHONDRIAL"/>
    <property type="match status" value="1"/>
</dbReference>
<evidence type="ECO:0000313" key="8">
    <source>
        <dbReference type="Proteomes" id="UP000199527"/>
    </source>
</evidence>
<dbReference type="RefSeq" id="WP_090368177.1">
    <property type="nucleotide sequence ID" value="NZ_FNEM01000024.1"/>
</dbReference>
<dbReference type="PANTHER" id="PTHR43104">
    <property type="entry name" value="L-2-HYDROXYGLUTARATE DEHYDROGENASE, MITOCHONDRIAL"/>
    <property type="match status" value="1"/>
</dbReference>
<evidence type="ECO:0000313" key="7">
    <source>
        <dbReference type="EMBL" id="SDK28418.1"/>
    </source>
</evidence>
<protein>
    <submittedName>
        <fullName evidence="7">L-2-hydroxyglutarate oxidase LhgO</fullName>
    </submittedName>
</protein>
<evidence type="ECO:0000256" key="5">
    <source>
        <dbReference type="ARBA" id="ARBA00037941"/>
    </source>
</evidence>
<keyword evidence="8" id="KW-1185">Reference proteome</keyword>
<evidence type="ECO:0000256" key="4">
    <source>
        <dbReference type="ARBA" id="ARBA00023002"/>
    </source>
</evidence>
<keyword evidence="4" id="KW-0560">Oxidoreductase</keyword>
<evidence type="ECO:0000256" key="2">
    <source>
        <dbReference type="ARBA" id="ARBA00022630"/>
    </source>
</evidence>
<evidence type="ECO:0000256" key="3">
    <source>
        <dbReference type="ARBA" id="ARBA00022827"/>
    </source>
</evidence>
<dbReference type="SUPFAM" id="SSF51905">
    <property type="entry name" value="FAD/NAD(P)-binding domain"/>
    <property type="match status" value="1"/>
</dbReference>
<comment type="cofactor">
    <cofactor evidence="1">
        <name>FAD</name>
        <dbReference type="ChEBI" id="CHEBI:57692"/>
    </cofactor>
</comment>